<organism evidence="2 3">
    <name type="scientific">Lomentospora prolificans</name>
    <dbReference type="NCBI Taxonomy" id="41688"/>
    <lineage>
        <taxon>Eukaryota</taxon>
        <taxon>Fungi</taxon>
        <taxon>Dikarya</taxon>
        <taxon>Ascomycota</taxon>
        <taxon>Pezizomycotina</taxon>
        <taxon>Sordariomycetes</taxon>
        <taxon>Hypocreomycetidae</taxon>
        <taxon>Microascales</taxon>
        <taxon>Microascaceae</taxon>
        <taxon>Lomentospora</taxon>
    </lineage>
</organism>
<feature type="region of interest" description="Disordered" evidence="1">
    <location>
        <begin position="1"/>
        <end position="112"/>
    </location>
</feature>
<keyword evidence="3" id="KW-1185">Reference proteome</keyword>
<evidence type="ECO:0000313" key="3">
    <source>
        <dbReference type="Proteomes" id="UP000233524"/>
    </source>
</evidence>
<dbReference type="SUPFAM" id="SSF54928">
    <property type="entry name" value="RNA-binding domain, RBD"/>
    <property type="match status" value="1"/>
</dbReference>
<dbReference type="InParanoid" id="A0A2N3N2Z7"/>
<dbReference type="OrthoDB" id="5374349at2759"/>
<reference evidence="2 3" key="1">
    <citation type="journal article" date="2017" name="G3 (Bethesda)">
        <title>First Draft Genome Sequence of the Pathogenic Fungus Lomentospora prolificans (Formerly Scedosporium prolificans).</title>
        <authorList>
            <person name="Luo R."/>
            <person name="Zimin A."/>
            <person name="Workman R."/>
            <person name="Fan Y."/>
            <person name="Pertea G."/>
            <person name="Grossman N."/>
            <person name="Wear M.P."/>
            <person name="Jia B."/>
            <person name="Miller H."/>
            <person name="Casadevall A."/>
            <person name="Timp W."/>
            <person name="Zhang S.X."/>
            <person name="Salzberg S.L."/>
        </authorList>
    </citation>
    <scope>NUCLEOTIDE SEQUENCE [LARGE SCALE GENOMIC DNA]</scope>
    <source>
        <strain evidence="2 3">JHH-5317</strain>
    </source>
</reference>
<feature type="compositionally biased region" description="Basic residues" evidence="1">
    <location>
        <begin position="137"/>
        <end position="147"/>
    </location>
</feature>
<dbReference type="AlphaFoldDB" id="A0A2N3N2Z7"/>
<feature type="region of interest" description="Disordered" evidence="1">
    <location>
        <begin position="244"/>
        <end position="310"/>
    </location>
</feature>
<protein>
    <recommendedName>
        <fullName evidence="4">RRM domain-containing protein</fullName>
    </recommendedName>
</protein>
<dbReference type="EMBL" id="NLAX01001033">
    <property type="protein sequence ID" value="PKS06793.1"/>
    <property type="molecule type" value="Genomic_DNA"/>
</dbReference>
<dbReference type="InterPro" id="IPR035979">
    <property type="entry name" value="RBD_domain_sf"/>
</dbReference>
<evidence type="ECO:0008006" key="4">
    <source>
        <dbReference type="Google" id="ProtNLM"/>
    </source>
</evidence>
<feature type="region of interest" description="Disordered" evidence="1">
    <location>
        <begin position="132"/>
        <end position="158"/>
    </location>
</feature>
<evidence type="ECO:0000256" key="1">
    <source>
        <dbReference type="SAM" id="MobiDB-lite"/>
    </source>
</evidence>
<name>A0A2N3N2Z7_9PEZI</name>
<evidence type="ECO:0000313" key="2">
    <source>
        <dbReference type="EMBL" id="PKS06793.1"/>
    </source>
</evidence>
<dbReference type="Proteomes" id="UP000233524">
    <property type="component" value="Unassembled WGS sequence"/>
</dbReference>
<dbReference type="STRING" id="41688.A0A2N3N2Z7"/>
<feature type="compositionally biased region" description="Basic and acidic residues" evidence="1">
    <location>
        <begin position="1"/>
        <end position="29"/>
    </location>
</feature>
<proteinExistence type="predicted"/>
<feature type="compositionally biased region" description="Low complexity" evidence="1">
    <location>
        <begin position="270"/>
        <end position="279"/>
    </location>
</feature>
<accession>A0A2N3N2Z7</accession>
<gene>
    <name evidence="2" type="ORF">jhhlp_006868</name>
</gene>
<dbReference type="VEuPathDB" id="FungiDB:jhhlp_006868"/>
<sequence>MGKPEAKKAKAASDFEKIIHEGRERKRNEQLAASIFSKDRRKSAPSAQKLGAGPSLASRVGVTKMKRTASTSARVPPGNVNAEWTHDLHASVNPPNSLASRVSAPGSKPVKRTAQLASALQRVDASQANVLNAPKGPKAHQQKKKNANAKTGSPAPELSIRGLAGPFSVLAQNFAPGTTAADIESAMTPVGGEMLVCKVLKTHPIMLVEMVFHSREAGEKVINKFNDQMADGRIIKVYANPRGYASDVPETSRRPGPSQVVDGKLGFSESNNSNANASSKPDLIRNSSNGGGKLYSDSLVGSSRRGRGRR</sequence>
<comment type="caution">
    <text evidence="2">The sequence shown here is derived from an EMBL/GenBank/DDBJ whole genome shotgun (WGS) entry which is preliminary data.</text>
</comment>
<dbReference type="GO" id="GO:0003676">
    <property type="term" value="F:nucleic acid binding"/>
    <property type="evidence" value="ECO:0007669"/>
    <property type="project" value="InterPro"/>
</dbReference>
<dbReference type="CDD" id="cd00590">
    <property type="entry name" value="RRM_SF"/>
    <property type="match status" value="1"/>
</dbReference>